<proteinExistence type="predicted"/>
<protein>
    <submittedName>
        <fullName evidence="2">Uncharacterized protein</fullName>
    </submittedName>
</protein>
<dbReference type="KEGG" id="mpw:MPR_1207"/>
<dbReference type="RefSeq" id="WP_041890231.1">
    <property type="nucleotide sequence ID" value="NZ_CP010817.1"/>
</dbReference>
<keyword evidence="1" id="KW-0812">Transmembrane</keyword>
<sequence>MNENQLSNLGDYYRLDKETYELRTNYPKLILGILVIIACIVLVIYPGIIMHGWLVRIAAIVLGLIAILYTLASGSDFYNKKTGGKIVNIGTTKFANPPRGTEPYGPRDMRIIEMYENEEWDKIINEPKADDRPMQLLMDYDEKGKVIYLLLCRYFSDSEFRVIAPVKTISEPNFSQLLNKFKQTTKF</sequence>
<name>A0AAJ4W533_MYRPR</name>
<reference evidence="2 3" key="1">
    <citation type="submission" date="2016-10" db="EMBL/GenBank/DDBJ databases">
        <authorList>
            <person name="Varghese N."/>
            <person name="Submissions S."/>
        </authorList>
    </citation>
    <scope>NUCLEOTIDE SEQUENCE [LARGE SCALE GENOMIC DNA]</scope>
    <source>
        <strain evidence="3">DSM 19823 / KCTC 23066 / CCTCC M 208030 / D25</strain>
    </source>
</reference>
<keyword evidence="1" id="KW-1133">Transmembrane helix</keyword>
<dbReference type="AlphaFoldDB" id="A0AAJ4W533"/>
<comment type="caution">
    <text evidence="2">The sequence shown here is derived from an EMBL/GenBank/DDBJ whole genome shotgun (WGS) entry which is preliminary data.</text>
</comment>
<accession>A0AAJ4W533</accession>
<feature type="transmembrane region" description="Helical" evidence="1">
    <location>
        <begin position="54"/>
        <end position="72"/>
    </location>
</feature>
<keyword evidence="3" id="KW-1185">Reference proteome</keyword>
<evidence type="ECO:0000256" key="1">
    <source>
        <dbReference type="SAM" id="Phobius"/>
    </source>
</evidence>
<keyword evidence="1" id="KW-0472">Membrane</keyword>
<gene>
    <name evidence="2" type="ORF">SAMN04488089_11095</name>
</gene>
<evidence type="ECO:0000313" key="2">
    <source>
        <dbReference type="EMBL" id="SER17897.1"/>
    </source>
</evidence>
<dbReference type="Proteomes" id="UP000183496">
    <property type="component" value="Unassembled WGS sequence"/>
</dbReference>
<dbReference type="EMBL" id="FOFY01000010">
    <property type="protein sequence ID" value="SER17897.1"/>
    <property type="molecule type" value="Genomic_DNA"/>
</dbReference>
<evidence type="ECO:0000313" key="3">
    <source>
        <dbReference type="Proteomes" id="UP000183496"/>
    </source>
</evidence>
<feature type="transmembrane region" description="Helical" evidence="1">
    <location>
        <begin position="29"/>
        <end position="48"/>
    </location>
</feature>
<organism evidence="2 3">
    <name type="scientific">Myroides profundi</name>
    <dbReference type="NCBI Taxonomy" id="480520"/>
    <lineage>
        <taxon>Bacteria</taxon>
        <taxon>Pseudomonadati</taxon>
        <taxon>Bacteroidota</taxon>
        <taxon>Flavobacteriia</taxon>
        <taxon>Flavobacteriales</taxon>
        <taxon>Flavobacteriaceae</taxon>
        <taxon>Myroides</taxon>
    </lineage>
</organism>